<name>A0AA39FD16_MICHY</name>
<dbReference type="CDD" id="cd09917">
    <property type="entry name" value="F-box_SF"/>
    <property type="match status" value="1"/>
</dbReference>
<evidence type="ECO:0000313" key="2">
    <source>
        <dbReference type="EMBL" id="KAK0167270.1"/>
    </source>
</evidence>
<dbReference type="EMBL" id="JAQQBR010001832">
    <property type="protein sequence ID" value="KAK0167270.1"/>
    <property type="molecule type" value="Genomic_DNA"/>
</dbReference>
<dbReference type="SMART" id="SM00256">
    <property type="entry name" value="FBOX"/>
    <property type="match status" value="1"/>
</dbReference>
<sequence>MESFAMLMSTIGASSVEHNLVEMLPIEITEIIFRHLDPRSLLNVARVSKKWMNVCRGDCKIRRTVRNHLQKERRQLLEIDARKPKSKKIKITKPLKVYPIPNYPSTFTNLTSFSFRTLSGVTERRFTEPKGLGNCGSKTISQRMKTRLR</sequence>
<protein>
    <recommendedName>
        <fullName evidence="1">F-box domain-containing protein</fullName>
    </recommendedName>
</protein>
<proteinExistence type="predicted"/>
<dbReference type="InterPro" id="IPR001810">
    <property type="entry name" value="F-box_dom"/>
</dbReference>
<dbReference type="InterPro" id="IPR036047">
    <property type="entry name" value="F-box-like_dom_sf"/>
</dbReference>
<evidence type="ECO:0000259" key="1">
    <source>
        <dbReference type="PROSITE" id="PS50181"/>
    </source>
</evidence>
<dbReference type="PROSITE" id="PS50181">
    <property type="entry name" value="FBOX"/>
    <property type="match status" value="1"/>
</dbReference>
<comment type="caution">
    <text evidence="2">The sequence shown here is derived from an EMBL/GenBank/DDBJ whole genome shotgun (WGS) entry which is preliminary data.</text>
</comment>
<feature type="domain" description="F-box" evidence="1">
    <location>
        <begin position="18"/>
        <end position="64"/>
    </location>
</feature>
<dbReference type="Proteomes" id="UP001168972">
    <property type="component" value="Unassembled WGS sequence"/>
</dbReference>
<dbReference type="SUPFAM" id="SSF81383">
    <property type="entry name" value="F-box domain"/>
    <property type="match status" value="1"/>
</dbReference>
<dbReference type="AlphaFoldDB" id="A0AA39FD16"/>
<reference evidence="2" key="1">
    <citation type="journal article" date="2023" name="bioRxiv">
        <title>Scaffold-level genome assemblies of two parasitoid biocontrol wasps reveal the parthenogenesis mechanism and an associated novel virus.</title>
        <authorList>
            <person name="Inwood S."/>
            <person name="Skelly J."/>
            <person name="Guhlin J."/>
            <person name="Harrop T."/>
            <person name="Goldson S."/>
            <person name="Dearden P."/>
        </authorList>
    </citation>
    <scope>NUCLEOTIDE SEQUENCE</scope>
    <source>
        <strain evidence="2">Lincoln</strain>
        <tissue evidence="2">Whole body</tissue>
    </source>
</reference>
<gene>
    <name evidence="2" type="ORF">PV327_004692</name>
</gene>
<dbReference type="Pfam" id="PF12937">
    <property type="entry name" value="F-box-like"/>
    <property type="match status" value="1"/>
</dbReference>
<evidence type="ECO:0000313" key="3">
    <source>
        <dbReference type="Proteomes" id="UP001168972"/>
    </source>
</evidence>
<reference evidence="2" key="2">
    <citation type="submission" date="2023-03" db="EMBL/GenBank/DDBJ databases">
        <authorList>
            <person name="Inwood S.N."/>
            <person name="Skelly J.G."/>
            <person name="Guhlin J."/>
            <person name="Harrop T.W.R."/>
            <person name="Goldson S.G."/>
            <person name="Dearden P.K."/>
        </authorList>
    </citation>
    <scope>NUCLEOTIDE SEQUENCE</scope>
    <source>
        <strain evidence="2">Lincoln</strain>
        <tissue evidence="2">Whole body</tissue>
    </source>
</reference>
<dbReference type="Gene3D" id="1.20.1280.50">
    <property type="match status" value="1"/>
</dbReference>
<keyword evidence="3" id="KW-1185">Reference proteome</keyword>
<organism evidence="2 3">
    <name type="scientific">Microctonus hyperodae</name>
    <name type="common">Parasitoid wasp</name>
    <dbReference type="NCBI Taxonomy" id="165561"/>
    <lineage>
        <taxon>Eukaryota</taxon>
        <taxon>Metazoa</taxon>
        <taxon>Ecdysozoa</taxon>
        <taxon>Arthropoda</taxon>
        <taxon>Hexapoda</taxon>
        <taxon>Insecta</taxon>
        <taxon>Pterygota</taxon>
        <taxon>Neoptera</taxon>
        <taxon>Endopterygota</taxon>
        <taxon>Hymenoptera</taxon>
        <taxon>Apocrita</taxon>
        <taxon>Ichneumonoidea</taxon>
        <taxon>Braconidae</taxon>
        <taxon>Euphorinae</taxon>
        <taxon>Microctonus</taxon>
    </lineage>
</organism>
<accession>A0AA39FD16</accession>